<sequence>MTTPTCPIPSNINPLSPNGFMFSITKLPEVSFFSQQVSIPQISLGYIDQGTPFVMVPIPGEIMTFGELELQFIIDEDMANYKALFAWIQGLGFPEDNKQYTDMLARDTVNQTELTKNYSDAILGILSSSNNPTTAIRFVDVFPVSLSSLTFNSTSQDVQYLIGSASFKYSYYNFI</sequence>
<dbReference type="EMBL" id="LR797534">
    <property type="protein sequence ID" value="CAB4223054.1"/>
    <property type="molecule type" value="Genomic_DNA"/>
</dbReference>
<evidence type="ECO:0000313" key="3">
    <source>
        <dbReference type="EMBL" id="CAB4176051.1"/>
    </source>
</evidence>
<reference evidence="2" key="1">
    <citation type="submission" date="2020-05" db="EMBL/GenBank/DDBJ databases">
        <authorList>
            <person name="Chiriac C."/>
            <person name="Salcher M."/>
            <person name="Ghai R."/>
            <person name="Kavagutti S V."/>
        </authorList>
    </citation>
    <scope>NUCLEOTIDE SEQUENCE</scope>
</reference>
<evidence type="ECO:0000313" key="4">
    <source>
        <dbReference type="EMBL" id="CAB4223054.1"/>
    </source>
</evidence>
<dbReference type="EMBL" id="LR796815">
    <property type="protein sequence ID" value="CAB4167819.1"/>
    <property type="molecule type" value="Genomic_DNA"/>
</dbReference>
<organism evidence="2">
    <name type="scientific">uncultured Caudovirales phage</name>
    <dbReference type="NCBI Taxonomy" id="2100421"/>
    <lineage>
        <taxon>Viruses</taxon>
        <taxon>Duplodnaviria</taxon>
        <taxon>Heunggongvirae</taxon>
        <taxon>Uroviricota</taxon>
        <taxon>Caudoviricetes</taxon>
        <taxon>Peduoviridae</taxon>
        <taxon>Maltschvirus</taxon>
        <taxon>Maltschvirus maltsch</taxon>
    </lineage>
</organism>
<evidence type="ECO:0000313" key="2">
    <source>
        <dbReference type="EMBL" id="CAB4170933.1"/>
    </source>
</evidence>
<proteinExistence type="predicted"/>
<accession>A0A6J5PHJ0</accession>
<dbReference type="EMBL" id="LR796944">
    <property type="protein sequence ID" value="CAB4176051.1"/>
    <property type="molecule type" value="Genomic_DNA"/>
</dbReference>
<dbReference type="EMBL" id="LR796858">
    <property type="protein sequence ID" value="CAB4170933.1"/>
    <property type="molecule type" value="Genomic_DNA"/>
</dbReference>
<name>A0A6J5PHJ0_9CAUD</name>
<protein>
    <submittedName>
        <fullName evidence="2">Tail completion and sheath stabilizer protein</fullName>
    </submittedName>
</protein>
<evidence type="ECO:0000313" key="1">
    <source>
        <dbReference type="EMBL" id="CAB4167819.1"/>
    </source>
</evidence>
<gene>
    <name evidence="4" type="ORF">UFOVP1666_97</name>
    <name evidence="1" type="ORF">UFOVP867_52</name>
    <name evidence="2" type="ORF">UFOVP913_146</name>
    <name evidence="3" type="ORF">UFOVP993_2</name>
</gene>